<dbReference type="InterPro" id="IPR016066">
    <property type="entry name" value="A-D-PHexomutase_CS"/>
</dbReference>
<dbReference type="CDD" id="cd05802">
    <property type="entry name" value="GlmM"/>
    <property type="match status" value="1"/>
</dbReference>
<evidence type="ECO:0000256" key="5">
    <source>
        <dbReference type="ARBA" id="ARBA00023235"/>
    </source>
</evidence>
<evidence type="ECO:0000259" key="14">
    <source>
        <dbReference type="Pfam" id="PF02879"/>
    </source>
</evidence>
<dbReference type="InterPro" id="IPR005844">
    <property type="entry name" value="A-D-PHexomutase_a/b/a-I"/>
</dbReference>
<keyword evidence="3 9" id="KW-0479">Metal-binding</keyword>
<dbReference type="OrthoDB" id="9806956at2"/>
<keyword evidence="5 9" id="KW-0413">Isomerase</keyword>
<reference evidence="16 17" key="1">
    <citation type="submission" date="2016-10" db="EMBL/GenBank/DDBJ databases">
        <authorList>
            <person name="de Groot N.N."/>
        </authorList>
    </citation>
    <scope>NUCLEOTIDE SEQUENCE [LARGE SCALE GENOMIC DNA]</scope>
    <source>
        <strain evidence="16 17">CGMCC 1.5070</strain>
    </source>
</reference>
<evidence type="ECO:0000256" key="11">
    <source>
        <dbReference type="RuleBase" id="RU004327"/>
    </source>
</evidence>
<feature type="binding site" evidence="9">
    <location>
        <position position="245"/>
    </location>
    <ligand>
        <name>Mg(2+)</name>
        <dbReference type="ChEBI" id="CHEBI:18420"/>
    </ligand>
</feature>
<dbReference type="InterPro" id="IPR016055">
    <property type="entry name" value="A-D-PHexomutase_a/b/a-I/II/III"/>
</dbReference>
<evidence type="ECO:0000256" key="8">
    <source>
        <dbReference type="ARBA" id="ARBA00068193"/>
    </source>
</evidence>
<dbReference type="Gene3D" id="3.30.310.50">
    <property type="entry name" value="Alpha-D-phosphohexomutase, C-terminal domain"/>
    <property type="match status" value="1"/>
</dbReference>
<dbReference type="GO" id="GO:0004615">
    <property type="term" value="F:phosphomannomutase activity"/>
    <property type="evidence" value="ECO:0007669"/>
    <property type="project" value="TreeGrafter"/>
</dbReference>
<dbReference type="NCBIfam" id="TIGR01455">
    <property type="entry name" value="glmM"/>
    <property type="match status" value="1"/>
</dbReference>
<feature type="active site" description="Phosphoserine intermediate" evidence="9">
    <location>
        <position position="101"/>
    </location>
</feature>
<feature type="domain" description="Alpha-D-phosphohexomutase alpha/beta/alpha" evidence="14">
    <location>
        <begin position="160"/>
        <end position="254"/>
    </location>
</feature>
<evidence type="ECO:0000256" key="2">
    <source>
        <dbReference type="ARBA" id="ARBA00022553"/>
    </source>
</evidence>
<comment type="function">
    <text evidence="9 11">Catalyzes the conversion of glucosamine-6-phosphate to glucosamine-1-phosphate.</text>
</comment>
<gene>
    <name evidence="9" type="primary">glmM</name>
    <name evidence="16" type="ORF">SAMN05216180_1646</name>
</gene>
<dbReference type="GO" id="GO:0006048">
    <property type="term" value="P:UDP-N-acetylglucosamine biosynthetic process"/>
    <property type="evidence" value="ECO:0007669"/>
    <property type="project" value="TreeGrafter"/>
</dbReference>
<dbReference type="RefSeq" id="WP_092753443.1">
    <property type="nucleotide sequence ID" value="NZ_FOCG01000001.1"/>
</dbReference>
<organism evidence="16 17">
    <name type="scientific">Hydrogenoanaerobacterium saccharovorans</name>
    <dbReference type="NCBI Taxonomy" id="474960"/>
    <lineage>
        <taxon>Bacteria</taxon>
        <taxon>Bacillati</taxon>
        <taxon>Bacillota</taxon>
        <taxon>Clostridia</taxon>
        <taxon>Eubacteriales</taxon>
        <taxon>Oscillospiraceae</taxon>
        <taxon>Hydrogenoanaerobacterium</taxon>
    </lineage>
</organism>
<dbReference type="PANTHER" id="PTHR42946:SF1">
    <property type="entry name" value="PHOSPHOGLUCOMUTASE (ALPHA-D-GLUCOSE-1,6-BISPHOSPHATE-DEPENDENT)"/>
    <property type="match status" value="1"/>
</dbReference>
<keyword evidence="2 9" id="KW-0597">Phosphoprotein</keyword>
<dbReference type="HAMAP" id="MF_01554_B">
    <property type="entry name" value="GlmM_B"/>
    <property type="match status" value="1"/>
</dbReference>
<accession>A0A1H8B0W7</accession>
<dbReference type="PANTHER" id="PTHR42946">
    <property type="entry name" value="PHOSPHOHEXOSE MUTASE"/>
    <property type="match status" value="1"/>
</dbReference>
<proteinExistence type="inferred from homology"/>
<dbReference type="Pfam" id="PF02880">
    <property type="entry name" value="PGM_PMM_III"/>
    <property type="match status" value="1"/>
</dbReference>
<dbReference type="InterPro" id="IPR005841">
    <property type="entry name" value="Alpha-D-phosphohexomutase_SF"/>
</dbReference>
<evidence type="ECO:0000259" key="12">
    <source>
        <dbReference type="Pfam" id="PF00408"/>
    </source>
</evidence>
<feature type="domain" description="Alpha-D-phosphohexomutase alpha/beta/alpha" evidence="15">
    <location>
        <begin position="258"/>
        <end position="370"/>
    </location>
</feature>
<comment type="cofactor">
    <cofactor evidence="9">
        <name>Mg(2+)</name>
        <dbReference type="ChEBI" id="CHEBI:18420"/>
    </cofactor>
    <text evidence="9">Binds 1 Mg(2+) ion per subunit.</text>
</comment>
<dbReference type="GO" id="GO:0000287">
    <property type="term" value="F:magnesium ion binding"/>
    <property type="evidence" value="ECO:0007669"/>
    <property type="project" value="UniProtKB-UniRule"/>
</dbReference>
<evidence type="ECO:0000256" key="3">
    <source>
        <dbReference type="ARBA" id="ARBA00022723"/>
    </source>
</evidence>
<dbReference type="Pfam" id="PF02878">
    <property type="entry name" value="PGM_PMM_I"/>
    <property type="match status" value="1"/>
</dbReference>
<dbReference type="Pfam" id="PF02879">
    <property type="entry name" value="PGM_PMM_II"/>
    <property type="match status" value="1"/>
</dbReference>
<dbReference type="FunFam" id="3.40.120.10:FF:000002">
    <property type="entry name" value="Phosphoglucosamine mutase"/>
    <property type="match status" value="1"/>
</dbReference>
<comment type="similarity">
    <text evidence="1 9 10">Belongs to the phosphohexose mutase family.</text>
</comment>
<keyword evidence="4 9" id="KW-0460">Magnesium</keyword>
<name>A0A1H8B0W7_9FIRM</name>
<dbReference type="InterPro" id="IPR006352">
    <property type="entry name" value="GlmM_bact"/>
</dbReference>
<dbReference type="SUPFAM" id="SSF53738">
    <property type="entry name" value="Phosphoglucomutase, first 3 domains"/>
    <property type="match status" value="3"/>
</dbReference>
<evidence type="ECO:0000313" key="16">
    <source>
        <dbReference type="EMBL" id="SEM76406.1"/>
    </source>
</evidence>
<feature type="domain" description="Alpha-D-phosphohexomutase C-terminal" evidence="12">
    <location>
        <begin position="375"/>
        <end position="442"/>
    </location>
</feature>
<evidence type="ECO:0000256" key="4">
    <source>
        <dbReference type="ARBA" id="ARBA00022842"/>
    </source>
</evidence>
<dbReference type="EMBL" id="FOCG01000001">
    <property type="protein sequence ID" value="SEM76406.1"/>
    <property type="molecule type" value="Genomic_DNA"/>
</dbReference>
<feature type="binding site" evidence="9">
    <location>
        <position position="241"/>
    </location>
    <ligand>
        <name>Mg(2+)</name>
        <dbReference type="ChEBI" id="CHEBI:18420"/>
    </ligand>
</feature>
<evidence type="ECO:0000256" key="6">
    <source>
        <dbReference type="ARBA" id="ARBA00050364"/>
    </source>
</evidence>
<evidence type="ECO:0000256" key="7">
    <source>
        <dbReference type="ARBA" id="ARBA00066330"/>
    </source>
</evidence>
<dbReference type="InterPro" id="IPR005843">
    <property type="entry name" value="A-D-PHexomutase_C"/>
</dbReference>
<evidence type="ECO:0000259" key="15">
    <source>
        <dbReference type="Pfam" id="PF02880"/>
    </source>
</evidence>
<evidence type="ECO:0000256" key="1">
    <source>
        <dbReference type="ARBA" id="ARBA00010231"/>
    </source>
</evidence>
<feature type="modified residue" description="Phosphoserine" evidence="9">
    <location>
        <position position="101"/>
    </location>
</feature>
<dbReference type="GO" id="GO:0005975">
    <property type="term" value="P:carbohydrate metabolic process"/>
    <property type="evidence" value="ECO:0007669"/>
    <property type="project" value="InterPro"/>
</dbReference>
<dbReference type="InterPro" id="IPR050060">
    <property type="entry name" value="Phosphoglucosamine_mutase"/>
</dbReference>
<dbReference type="GO" id="GO:0008966">
    <property type="term" value="F:phosphoglucosamine mutase activity"/>
    <property type="evidence" value="ECO:0007669"/>
    <property type="project" value="UniProtKB-UniRule"/>
</dbReference>
<dbReference type="Proteomes" id="UP000199158">
    <property type="component" value="Unassembled WGS sequence"/>
</dbReference>
<keyword evidence="17" id="KW-1185">Reference proteome</keyword>
<dbReference type="FunFam" id="3.30.310.50:FF:000001">
    <property type="entry name" value="Phosphoglucosamine mutase"/>
    <property type="match status" value="1"/>
</dbReference>
<dbReference type="Pfam" id="PF00408">
    <property type="entry name" value="PGM_PMM_IV"/>
    <property type="match status" value="1"/>
</dbReference>
<dbReference type="STRING" id="474960.SAMN05216180_1646"/>
<dbReference type="SUPFAM" id="SSF55957">
    <property type="entry name" value="Phosphoglucomutase, C-terminal domain"/>
    <property type="match status" value="1"/>
</dbReference>
<dbReference type="GO" id="GO:0009252">
    <property type="term" value="P:peptidoglycan biosynthetic process"/>
    <property type="evidence" value="ECO:0007669"/>
    <property type="project" value="TreeGrafter"/>
</dbReference>
<comment type="PTM">
    <text evidence="9">Activated by phosphorylation.</text>
</comment>
<dbReference type="FunFam" id="3.40.120.10:FF:000001">
    <property type="entry name" value="Phosphoglucosamine mutase"/>
    <property type="match status" value="1"/>
</dbReference>
<sequence length="448" mass="48343">MGRLFGTDGARGVANQDLNVQLALDIAKAAGMIIKREKGGKPTFVVGKDTRISGDMLESAMAAGLTTVGADVVLLGVVPTPAVAYLVKALDADAGVMLTASHNPYEFNGIKIFNAQGFKLSDEDEEEIEAIVLDQAEEIEYASSDEIGRVTDDRYKVSLYVQHIKSTVQGHFRNLKVVLDCSNGSASRTAASIFADMGVQLTILNANPDGVNVNLDCGSMHVERLAEYVKANKFDVGFAFDGDADRCLAVDSEGCVIDGDTMISIFAKQMKERGVLKGNSMVGTVMSNLGFFRFGEANGITVHATKVGDRYVLEKMLAEGYIIGGEQSGHIIFLEHMTTGDGQLSALQLLDVISQTGKPLTELKKVMTKYPQVSVNVRAEKEQKAKLPDAKEIWDSIDTYTEQLGGNGRILVRPSGTEPLIRVMAEGADIAQITEIVNNLAKQIEERL</sequence>
<comment type="catalytic activity">
    <reaction evidence="6 9 11">
        <text>alpha-D-glucosamine 1-phosphate = D-glucosamine 6-phosphate</text>
        <dbReference type="Rhea" id="RHEA:23424"/>
        <dbReference type="ChEBI" id="CHEBI:58516"/>
        <dbReference type="ChEBI" id="CHEBI:58725"/>
        <dbReference type="EC" id="5.4.2.10"/>
    </reaction>
</comment>
<dbReference type="Gene3D" id="3.40.120.10">
    <property type="entry name" value="Alpha-D-Glucose-1,6-Bisphosphate, subunit A, domain 3"/>
    <property type="match status" value="3"/>
</dbReference>
<dbReference type="InterPro" id="IPR005846">
    <property type="entry name" value="A-D-PHexomutase_a/b/a-III"/>
</dbReference>
<dbReference type="InterPro" id="IPR005845">
    <property type="entry name" value="A-D-PHexomutase_a/b/a-II"/>
</dbReference>
<feature type="domain" description="Alpha-D-phosphohexomutase alpha/beta/alpha" evidence="13">
    <location>
        <begin position="3"/>
        <end position="135"/>
    </location>
</feature>
<protein>
    <recommendedName>
        <fullName evidence="8 9">Phosphoglucosamine mutase</fullName>
        <ecNumber evidence="7 9">5.4.2.10</ecNumber>
    </recommendedName>
</protein>
<evidence type="ECO:0000259" key="13">
    <source>
        <dbReference type="Pfam" id="PF02878"/>
    </source>
</evidence>
<feature type="binding site" description="via phosphate group" evidence="9">
    <location>
        <position position="101"/>
    </location>
    <ligand>
        <name>Mg(2+)</name>
        <dbReference type="ChEBI" id="CHEBI:18420"/>
    </ligand>
</feature>
<dbReference type="PRINTS" id="PR00509">
    <property type="entry name" value="PGMPMM"/>
</dbReference>
<dbReference type="GO" id="GO:0005829">
    <property type="term" value="C:cytosol"/>
    <property type="evidence" value="ECO:0007669"/>
    <property type="project" value="TreeGrafter"/>
</dbReference>
<dbReference type="EC" id="5.4.2.10" evidence="7 9"/>
<dbReference type="InterPro" id="IPR036900">
    <property type="entry name" value="A-D-PHexomutase_C_sf"/>
</dbReference>
<dbReference type="AlphaFoldDB" id="A0A1H8B0W7"/>
<feature type="binding site" evidence="9">
    <location>
        <position position="243"/>
    </location>
    <ligand>
        <name>Mg(2+)</name>
        <dbReference type="ChEBI" id="CHEBI:18420"/>
    </ligand>
</feature>
<evidence type="ECO:0000313" key="17">
    <source>
        <dbReference type="Proteomes" id="UP000199158"/>
    </source>
</evidence>
<dbReference type="PROSITE" id="PS00710">
    <property type="entry name" value="PGM_PMM"/>
    <property type="match status" value="1"/>
</dbReference>
<evidence type="ECO:0000256" key="9">
    <source>
        <dbReference type="HAMAP-Rule" id="MF_01554"/>
    </source>
</evidence>
<evidence type="ECO:0000256" key="10">
    <source>
        <dbReference type="RuleBase" id="RU004326"/>
    </source>
</evidence>